<name>A0A813J7K8_POLGL</name>
<dbReference type="EMBL" id="CAJNNW010022027">
    <property type="protein sequence ID" value="CAE8668726.1"/>
    <property type="molecule type" value="Genomic_DNA"/>
</dbReference>
<feature type="compositionally biased region" description="Low complexity" evidence="1">
    <location>
        <begin position="27"/>
        <end position="54"/>
    </location>
</feature>
<gene>
    <name evidence="2" type="ORF">PGLA2088_LOCUS17010</name>
</gene>
<dbReference type="Proteomes" id="UP000626109">
    <property type="component" value="Unassembled WGS sequence"/>
</dbReference>
<evidence type="ECO:0000313" key="3">
    <source>
        <dbReference type="Proteomes" id="UP000626109"/>
    </source>
</evidence>
<protein>
    <submittedName>
        <fullName evidence="2">Uncharacterized protein</fullName>
    </submittedName>
</protein>
<proteinExistence type="predicted"/>
<sequence length="189" mass="20125">MSALVHSGPTDRAQCSQTDLPRKVGDDNNNTNNSNDSNNSNNSNDNNNCNNSNNTIKKKNAEKCCGIMSTADVRKPEKATARNWQSAVAAAEHNNGGSRDVPNDFNSGESLGSTVTAGNISPLTQNCAPLSPFARMAKEEGEQKRPAIGPRTNMENIERIGASISQSYLRIIVLLICVFGSLTIPSSGS</sequence>
<organism evidence="2 3">
    <name type="scientific">Polarella glacialis</name>
    <name type="common">Dinoflagellate</name>
    <dbReference type="NCBI Taxonomy" id="89957"/>
    <lineage>
        <taxon>Eukaryota</taxon>
        <taxon>Sar</taxon>
        <taxon>Alveolata</taxon>
        <taxon>Dinophyceae</taxon>
        <taxon>Suessiales</taxon>
        <taxon>Suessiaceae</taxon>
        <taxon>Polarella</taxon>
    </lineage>
</organism>
<evidence type="ECO:0000313" key="2">
    <source>
        <dbReference type="EMBL" id="CAE8668726.1"/>
    </source>
</evidence>
<reference evidence="2" key="1">
    <citation type="submission" date="2021-02" db="EMBL/GenBank/DDBJ databases">
        <authorList>
            <person name="Dougan E. K."/>
            <person name="Rhodes N."/>
            <person name="Thang M."/>
            <person name="Chan C."/>
        </authorList>
    </citation>
    <scope>NUCLEOTIDE SEQUENCE</scope>
</reference>
<feature type="region of interest" description="Disordered" evidence="1">
    <location>
        <begin position="1"/>
        <end position="55"/>
    </location>
</feature>
<evidence type="ECO:0000256" key="1">
    <source>
        <dbReference type="SAM" id="MobiDB-lite"/>
    </source>
</evidence>
<dbReference type="AlphaFoldDB" id="A0A813J7K8"/>
<accession>A0A813J7K8</accession>
<comment type="caution">
    <text evidence="2">The sequence shown here is derived from an EMBL/GenBank/DDBJ whole genome shotgun (WGS) entry which is preliminary data.</text>
</comment>